<comment type="caution">
    <text evidence="3">The sequence shown here is derived from an EMBL/GenBank/DDBJ whole genome shotgun (WGS) entry which is preliminary data.</text>
</comment>
<dbReference type="EMBL" id="MPBG01000001">
    <property type="protein sequence ID" value="RMI89194.1"/>
    <property type="molecule type" value="Genomic_DNA"/>
</dbReference>
<keyword evidence="1" id="KW-0472">Membrane</keyword>
<proteinExistence type="predicted"/>
<keyword evidence="4" id="KW-1185">Reference proteome</keyword>
<evidence type="ECO:0000313" key="2">
    <source>
        <dbReference type="EMBL" id="RMI89194.1"/>
    </source>
</evidence>
<organism evidence="3 4">
    <name type="scientific">Candidatus Phytoplasma solani</name>
    <dbReference type="NCBI Taxonomy" id="69896"/>
    <lineage>
        <taxon>Bacteria</taxon>
        <taxon>Bacillati</taxon>
        <taxon>Mycoplasmatota</taxon>
        <taxon>Mollicutes</taxon>
        <taxon>Acholeplasmatales</taxon>
        <taxon>Acholeplasmataceae</taxon>
        <taxon>Candidatus Phytoplasma</taxon>
        <taxon>16SrXII (Stolbur group)</taxon>
    </lineage>
</organism>
<dbReference type="EMBL" id="MPBG01000001">
    <property type="protein sequence ID" value="RMI89212.1"/>
    <property type="molecule type" value="Genomic_DNA"/>
</dbReference>
<gene>
    <name evidence="2" type="ORF">PSSA1_v1c0740</name>
    <name evidence="3" type="ORF">PSSA1_v1c0920</name>
</gene>
<accession>A0A421NYY4</accession>
<evidence type="ECO:0000313" key="4">
    <source>
        <dbReference type="Proteomes" id="UP000283896"/>
    </source>
</evidence>
<dbReference type="Proteomes" id="UP000283896">
    <property type="component" value="Unassembled WGS sequence"/>
</dbReference>
<dbReference type="AlphaFoldDB" id="A0A421NYY4"/>
<evidence type="ECO:0000256" key="1">
    <source>
        <dbReference type="SAM" id="Phobius"/>
    </source>
</evidence>
<reference evidence="3" key="2">
    <citation type="journal article" date="2019" name="Syst. Appl. Microbiol.">
        <title>The genome of 'Candidatus Phytoplasma solani' strain SA-1 is highly dynamic and prone to adopting foreign sequences.</title>
        <authorList>
            <person name="Music M.S."/>
            <person name="Samarzija I."/>
            <person name="Hogenhout S.A."/>
            <person name="Haryono M."/>
            <person name="Cho S.T."/>
            <person name="Kuo C.H."/>
        </authorList>
    </citation>
    <scope>NUCLEOTIDE SEQUENCE</scope>
    <source>
        <strain evidence="3">SA-1</strain>
    </source>
</reference>
<keyword evidence="1" id="KW-1133">Transmembrane helix</keyword>
<sequence length="83" mass="9531">MIKKINIKIIFLCFLFSILIYLHYYLFKKPQKNNVSEDNLVLATVTCAPPLAFGGHKNIQNSLLTTDSTYILGSDVLFLQRYC</sequence>
<feature type="transmembrane region" description="Helical" evidence="1">
    <location>
        <begin position="7"/>
        <end position="27"/>
    </location>
</feature>
<evidence type="ECO:0000313" key="3">
    <source>
        <dbReference type="EMBL" id="RMI89212.1"/>
    </source>
</evidence>
<dbReference type="RefSeq" id="WP_122225319.1">
    <property type="nucleotide sequence ID" value="NZ_MPBG01000001.1"/>
</dbReference>
<protein>
    <submittedName>
        <fullName evidence="3">Uncharacterized protein</fullName>
    </submittedName>
</protein>
<reference evidence="4" key="1">
    <citation type="submission" date="2016-11" db="EMBL/GenBank/DDBJ databases">
        <title>Genome sequence of Candidatus Phytoplasma solani strain SA-1.</title>
        <authorList>
            <person name="Haryono M."/>
            <person name="Samarzija I."/>
            <person name="Seruga Music M."/>
            <person name="Hogenhout S."/>
            <person name="Kuo C.-H."/>
        </authorList>
    </citation>
    <scope>NUCLEOTIDE SEQUENCE [LARGE SCALE GENOMIC DNA]</scope>
    <source>
        <strain evidence="4">SA-1</strain>
    </source>
</reference>
<keyword evidence="1" id="KW-0812">Transmembrane</keyword>
<name>A0A421NYY4_9MOLU</name>